<sequence length="210" mass="25061">MLSIEKRIIEEIDPLSKYIINYPVITNKNTPIINYLNQTIEQDIKAFKEAREHQIHYETIKPTGFHYITMTEYRTPLNQNKILSIAIEFSQLIGIYDITYIKSYNYDLNIEKEINLSDIFLKEIDYIELINNEIITQIKANQPHYEFSSEDFVGILDSQVFYLEEDGITICFSSYEMDMYCPEVFEFKILFEDYEDYLSNYTLNNLYMPC</sequence>
<protein>
    <submittedName>
        <fullName evidence="3">DUF3298 domain-containing protein</fullName>
    </submittedName>
</protein>
<accession>A0A371J3N2</accession>
<proteinExistence type="predicted"/>
<feature type="domain" description="DUF3298" evidence="1">
    <location>
        <begin position="117"/>
        <end position="180"/>
    </location>
</feature>
<reference evidence="3 4" key="1">
    <citation type="journal article" date="2017" name="Genome Announc.">
        <title>Draft Genome Sequence of Romboutsia weinsteinii sp. nov. Strain CCRI-19649(T) Isolated from Surface Water.</title>
        <authorList>
            <person name="Maheux A.F."/>
            <person name="Boudreau D.K."/>
            <person name="Berube E."/>
            <person name="Boissinot M."/>
            <person name="Cantin P."/>
            <person name="Raymond F."/>
            <person name="Corbeil J."/>
            <person name="Omar R.F."/>
            <person name="Bergeron M.G."/>
        </authorList>
    </citation>
    <scope>NUCLEOTIDE SEQUENCE [LARGE SCALE GENOMIC DNA]</scope>
    <source>
        <strain evidence="3 4">CCRI-19649</strain>
    </source>
</reference>
<evidence type="ECO:0000313" key="3">
    <source>
        <dbReference type="EMBL" id="RDY27390.1"/>
    </source>
</evidence>
<evidence type="ECO:0000259" key="2">
    <source>
        <dbReference type="Pfam" id="PF13739"/>
    </source>
</evidence>
<dbReference type="InterPro" id="IPR025303">
    <property type="entry name" value="PdaC"/>
</dbReference>
<dbReference type="OrthoDB" id="1749606at2"/>
<evidence type="ECO:0000313" key="4">
    <source>
        <dbReference type="Proteomes" id="UP000215694"/>
    </source>
</evidence>
<dbReference type="InterPro" id="IPR021729">
    <property type="entry name" value="DUF3298"/>
</dbReference>
<dbReference type="Proteomes" id="UP000215694">
    <property type="component" value="Unassembled WGS sequence"/>
</dbReference>
<evidence type="ECO:0000259" key="1">
    <source>
        <dbReference type="Pfam" id="PF11738"/>
    </source>
</evidence>
<gene>
    <name evidence="3" type="ORF">CHL78_009235</name>
</gene>
<dbReference type="InterPro" id="IPR037126">
    <property type="entry name" value="PdaC/RsiV-like_sf"/>
</dbReference>
<name>A0A371J3N2_9FIRM</name>
<dbReference type="Gene3D" id="3.30.565.40">
    <property type="entry name" value="Fervidobacterium nodosum Rt17-B1 like"/>
    <property type="match status" value="1"/>
</dbReference>
<comment type="caution">
    <text evidence="3">The sequence shown here is derived from an EMBL/GenBank/DDBJ whole genome shotgun (WGS) entry which is preliminary data.</text>
</comment>
<dbReference type="Pfam" id="PF11738">
    <property type="entry name" value="DUF3298"/>
    <property type="match status" value="1"/>
</dbReference>
<dbReference type="AlphaFoldDB" id="A0A371J3N2"/>
<dbReference type="Gene3D" id="3.90.640.20">
    <property type="entry name" value="Heat-shock cognate protein, ATPase"/>
    <property type="match status" value="1"/>
</dbReference>
<dbReference type="RefSeq" id="WP_094366160.1">
    <property type="nucleotide sequence ID" value="NZ_NOJY02000013.1"/>
</dbReference>
<feature type="domain" description="Deacetylase PdaC" evidence="2">
    <location>
        <begin position="15"/>
        <end position="94"/>
    </location>
</feature>
<keyword evidence="4" id="KW-1185">Reference proteome</keyword>
<dbReference type="Pfam" id="PF13739">
    <property type="entry name" value="PdaC"/>
    <property type="match status" value="1"/>
</dbReference>
<dbReference type="EMBL" id="NOJY02000013">
    <property type="protein sequence ID" value="RDY27390.1"/>
    <property type="molecule type" value="Genomic_DNA"/>
</dbReference>
<organism evidence="3 4">
    <name type="scientific">Romboutsia weinsteinii</name>
    <dbReference type="NCBI Taxonomy" id="2020949"/>
    <lineage>
        <taxon>Bacteria</taxon>
        <taxon>Bacillati</taxon>
        <taxon>Bacillota</taxon>
        <taxon>Clostridia</taxon>
        <taxon>Peptostreptococcales</taxon>
        <taxon>Peptostreptococcaceae</taxon>
        <taxon>Romboutsia</taxon>
    </lineage>
</organism>